<dbReference type="EMBL" id="JADOTX010000001">
    <property type="protein sequence ID" value="MBG6065680.1"/>
    <property type="molecule type" value="Genomic_DNA"/>
</dbReference>
<name>A0ABS0JF28_9ACTN</name>
<organism evidence="1 2">
    <name type="scientific">Micromonospora ureilytica</name>
    <dbReference type="NCBI Taxonomy" id="709868"/>
    <lineage>
        <taxon>Bacteria</taxon>
        <taxon>Bacillati</taxon>
        <taxon>Actinomycetota</taxon>
        <taxon>Actinomycetes</taxon>
        <taxon>Micromonosporales</taxon>
        <taxon>Micromonosporaceae</taxon>
        <taxon>Micromonospora</taxon>
    </lineage>
</organism>
<protein>
    <submittedName>
        <fullName evidence="1">Uncharacterized protein</fullName>
    </submittedName>
</protein>
<reference evidence="1 2" key="1">
    <citation type="submission" date="2020-11" db="EMBL/GenBank/DDBJ databases">
        <title>Sequencing the genomes of 1000 actinobacteria strains.</title>
        <authorList>
            <person name="Klenk H.-P."/>
        </authorList>
    </citation>
    <scope>NUCLEOTIDE SEQUENCE [LARGE SCALE GENOMIC DNA]</scope>
    <source>
        <strain evidence="1 2">DSM 101692</strain>
    </source>
</reference>
<dbReference type="RefSeq" id="WP_231396255.1">
    <property type="nucleotide sequence ID" value="NZ_JADOTX010000001.1"/>
</dbReference>
<evidence type="ECO:0000313" key="1">
    <source>
        <dbReference type="EMBL" id="MBG6065680.1"/>
    </source>
</evidence>
<comment type="caution">
    <text evidence="1">The sequence shown here is derived from an EMBL/GenBank/DDBJ whole genome shotgun (WGS) entry which is preliminary data.</text>
</comment>
<proteinExistence type="predicted"/>
<sequence length="252" mass="27202">MTSPVATCPECGLPGTPTVYRDPDDPLNWICPEGHRWPAADRPGWSPWASPTAVAAPHAGDTTTRTGRVQVGKDGRQWRIGTASDVAWLAGRTTQGLSVTTAIPPVFDAYGTFHPPTGVGLDAHERAVIDELAACTPDQPWWLGFLDTGAHDVVFPQAPKVSLYWGWSYLLVEAGPEQALTWRTGHLRGDGALPDLFFPADRSWLVSALWDDTWTDIGASVAVLTALRHNPLVNARLVGPDEDACPPGLTRD</sequence>
<dbReference type="Proteomes" id="UP000614915">
    <property type="component" value="Unassembled WGS sequence"/>
</dbReference>
<accession>A0ABS0JF28</accession>
<gene>
    <name evidence="1" type="ORF">IW248_001967</name>
</gene>
<evidence type="ECO:0000313" key="2">
    <source>
        <dbReference type="Proteomes" id="UP000614915"/>
    </source>
</evidence>
<keyword evidence="2" id="KW-1185">Reference proteome</keyword>